<protein>
    <submittedName>
        <fullName evidence="2">Iron chaperone</fullName>
    </submittedName>
</protein>
<comment type="caution">
    <text evidence="2">The sequence shown here is derived from an EMBL/GenBank/DDBJ whole genome shotgun (WGS) entry which is preliminary data.</text>
</comment>
<name>A0ABV6JLR0_9BACL</name>
<feature type="domain" description="YdhG-like" evidence="1">
    <location>
        <begin position="23"/>
        <end position="114"/>
    </location>
</feature>
<organism evidence="2 3">
    <name type="scientific">Paenibacillus mendelii</name>
    <dbReference type="NCBI Taxonomy" id="206163"/>
    <lineage>
        <taxon>Bacteria</taxon>
        <taxon>Bacillati</taxon>
        <taxon>Bacillota</taxon>
        <taxon>Bacilli</taxon>
        <taxon>Bacillales</taxon>
        <taxon>Paenibacillaceae</taxon>
        <taxon>Paenibacillus</taxon>
    </lineage>
</organism>
<dbReference type="RefSeq" id="WP_204818661.1">
    <property type="nucleotide sequence ID" value="NZ_JANHOF010000005.1"/>
</dbReference>
<proteinExistence type="predicted"/>
<dbReference type="Pfam" id="PF08818">
    <property type="entry name" value="DUF1801"/>
    <property type="match status" value="1"/>
</dbReference>
<evidence type="ECO:0000259" key="1">
    <source>
        <dbReference type="Pfam" id="PF08818"/>
    </source>
</evidence>
<dbReference type="EMBL" id="JBHLVF010000061">
    <property type="protein sequence ID" value="MFC0396487.1"/>
    <property type="molecule type" value="Genomic_DNA"/>
</dbReference>
<evidence type="ECO:0000313" key="3">
    <source>
        <dbReference type="Proteomes" id="UP001589818"/>
    </source>
</evidence>
<dbReference type="Proteomes" id="UP001589818">
    <property type="component" value="Unassembled WGS sequence"/>
</dbReference>
<reference evidence="2 3" key="1">
    <citation type="submission" date="2024-09" db="EMBL/GenBank/DDBJ databases">
        <authorList>
            <person name="Sun Q."/>
            <person name="Mori K."/>
        </authorList>
    </citation>
    <scope>NUCLEOTIDE SEQUENCE [LARGE SCALE GENOMIC DNA]</scope>
    <source>
        <strain evidence="2 3">CCM 4839</strain>
    </source>
</reference>
<gene>
    <name evidence="2" type="ORF">ACFFJ8_34710</name>
</gene>
<accession>A0ABV6JLR0</accession>
<dbReference type="SUPFAM" id="SSF159888">
    <property type="entry name" value="YdhG-like"/>
    <property type="match status" value="1"/>
</dbReference>
<dbReference type="Gene3D" id="3.90.1150.200">
    <property type="match status" value="1"/>
</dbReference>
<keyword evidence="3" id="KW-1185">Reference proteome</keyword>
<evidence type="ECO:0000313" key="2">
    <source>
        <dbReference type="EMBL" id="MFC0396487.1"/>
    </source>
</evidence>
<dbReference type="InterPro" id="IPR014922">
    <property type="entry name" value="YdhG-like"/>
</dbReference>
<sequence length="133" mass="15174">MERNKVTFESIDEYISTFPPEVREILQTIRKVIQEAAPNAEEKISYQMPTFALHGNLVHFAAFKTHIGFYPGASGIAAFQQELSAYKGAKGSVQFPIDKPMPYQLMSRIVQFRIDDNIKRAEGKLKKKQKPLQ</sequence>